<dbReference type="AlphaFoldDB" id="A0A9D1GZ88"/>
<gene>
    <name evidence="1" type="ORF">IAA98_11555</name>
</gene>
<reference evidence="1" key="2">
    <citation type="journal article" date="2021" name="PeerJ">
        <title>Extensive microbial diversity within the chicken gut microbiome revealed by metagenomics and culture.</title>
        <authorList>
            <person name="Gilroy R."/>
            <person name="Ravi A."/>
            <person name="Getino M."/>
            <person name="Pursley I."/>
            <person name="Horton D.L."/>
            <person name="Alikhan N.F."/>
            <person name="Baker D."/>
            <person name="Gharbi K."/>
            <person name="Hall N."/>
            <person name="Watson M."/>
            <person name="Adriaenssens E.M."/>
            <person name="Foster-Nyarko E."/>
            <person name="Jarju S."/>
            <person name="Secka A."/>
            <person name="Antonio M."/>
            <person name="Oren A."/>
            <person name="Chaudhuri R.R."/>
            <person name="La Ragione R."/>
            <person name="Hildebrand F."/>
            <person name="Pallen M.J."/>
        </authorList>
    </citation>
    <scope>NUCLEOTIDE SEQUENCE</scope>
    <source>
        <strain evidence="1">ChiGjej1B1-24693</strain>
    </source>
</reference>
<organism evidence="1 2">
    <name type="scientific">Candidatus Avipropionibacterium avicola</name>
    <dbReference type="NCBI Taxonomy" id="2840701"/>
    <lineage>
        <taxon>Bacteria</taxon>
        <taxon>Bacillati</taxon>
        <taxon>Actinomycetota</taxon>
        <taxon>Actinomycetes</taxon>
        <taxon>Propionibacteriales</taxon>
        <taxon>Propionibacteriaceae</taxon>
        <taxon>Propionibacteriaceae incertae sedis</taxon>
        <taxon>Candidatus Avipropionibacterium</taxon>
    </lineage>
</organism>
<comment type="caution">
    <text evidence="1">The sequence shown here is derived from an EMBL/GenBank/DDBJ whole genome shotgun (WGS) entry which is preliminary data.</text>
</comment>
<evidence type="ECO:0000313" key="1">
    <source>
        <dbReference type="EMBL" id="HIT76214.1"/>
    </source>
</evidence>
<evidence type="ECO:0000313" key="2">
    <source>
        <dbReference type="Proteomes" id="UP000886842"/>
    </source>
</evidence>
<reference evidence="1" key="1">
    <citation type="submission" date="2020-10" db="EMBL/GenBank/DDBJ databases">
        <authorList>
            <person name="Gilroy R."/>
        </authorList>
    </citation>
    <scope>NUCLEOTIDE SEQUENCE</scope>
    <source>
        <strain evidence="1">ChiGjej1B1-24693</strain>
    </source>
</reference>
<accession>A0A9D1GZ88</accession>
<protein>
    <submittedName>
        <fullName evidence="1">Uncharacterized protein</fullName>
    </submittedName>
</protein>
<sequence>MTVAAAAHYCRAWADDVPPLPVRDRTRDEEGRWWITEDGVLARSYGYCEVSAASLEVLRPAQRTYCLYFLPGLSQVGRETTMWQMRWWTPTDPDTVVEVLARWGEDPGLCQWVDSHLGDFF</sequence>
<dbReference type="EMBL" id="DVLP01000339">
    <property type="protein sequence ID" value="HIT76214.1"/>
    <property type="molecule type" value="Genomic_DNA"/>
</dbReference>
<dbReference type="Proteomes" id="UP000886842">
    <property type="component" value="Unassembled WGS sequence"/>
</dbReference>
<name>A0A9D1GZ88_9ACTN</name>
<proteinExistence type="predicted"/>